<sequence>SIVLGLDCTFLSKDIGDELAVEGGVGLTSSLESSGFLDFGYTFLGKDEEGVPDVEGNANGG</sequence>
<evidence type="ECO:0000313" key="1">
    <source>
        <dbReference type="EMBL" id="KAH9312081.1"/>
    </source>
</evidence>
<accession>A0AA38L2J6</accession>
<dbReference type="Proteomes" id="UP000824469">
    <property type="component" value="Unassembled WGS sequence"/>
</dbReference>
<keyword evidence="2" id="KW-1185">Reference proteome</keyword>
<organism evidence="1 2">
    <name type="scientific">Taxus chinensis</name>
    <name type="common">Chinese yew</name>
    <name type="synonym">Taxus wallichiana var. chinensis</name>
    <dbReference type="NCBI Taxonomy" id="29808"/>
    <lineage>
        <taxon>Eukaryota</taxon>
        <taxon>Viridiplantae</taxon>
        <taxon>Streptophyta</taxon>
        <taxon>Embryophyta</taxon>
        <taxon>Tracheophyta</taxon>
        <taxon>Spermatophyta</taxon>
        <taxon>Pinopsida</taxon>
        <taxon>Pinidae</taxon>
        <taxon>Conifers II</taxon>
        <taxon>Cupressales</taxon>
        <taxon>Taxaceae</taxon>
        <taxon>Taxus</taxon>
    </lineage>
</organism>
<feature type="non-terminal residue" evidence="1">
    <location>
        <position position="61"/>
    </location>
</feature>
<dbReference type="AlphaFoldDB" id="A0AA38L2J6"/>
<name>A0AA38L2J6_TAXCH</name>
<dbReference type="EMBL" id="JAHRHJ020000006">
    <property type="protein sequence ID" value="KAH9312081.1"/>
    <property type="molecule type" value="Genomic_DNA"/>
</dbReference>
<protein>
    <submittedName>
        <fullName evidence="1">Uncharacterized protein</fullName>
    </submittedName>
</protein>
<reference evidence="1 2" key="1">
    <citation type="journal article" date="2021" name="Nat. Plants">
        <title>The Taxus genome provides insights into paclitaxel biosynthesis.</title>
        <authorList>
            <person name="Xiong X."/>
            <person name="Gou J."/>
            <person name="Liao Q."/>
            <person name="Li Y."/>
            <person name="Zhou Q."/>
            <person name="Bi G."/>
            <person name="Li C."/>
            <person name="Du R."/>
            <person name="Wang X."/>
            <person name="Sun T."/>
            <person name="Guo L."/>
            <person name="Liang H."/>
            <person name="Lu P."/>
            <person name="Wu Y."/>
            <person name="Zhang Z."/>
            <person name="Ro D.K."/>
            <person name="Shang Y."/>
            <person name="Huang S."/>
            <person name="Yan J."/>
        </authorList>
    </citation>
    <scope>NUCLEOTIDE SEQUENCE [LARGE SCALE GENOMIC DNA]</scope>
    <source>
        <strain evidence="1">Ta-2019</strain>
    </source>
</reference>
<feature type="non-terminal residue" evidence="1">
    <location>
        <position position="1"/>
    </location>
</feature>
<comment type="caution">
    <text evidence="1">The sequence shown here is derived from an EMBL/GenBank/DDBJ whole genome shotgun (WGS) entry which is preliminary data.</text>
</comment>
<gene>
    <name evidence="1" type="ORF">KI387_027116</name>
</gene>
<proteinExistence type="predicted"/>
<evidence type="ECO:0000313" key="2">
    <source>
        <dbReference type="Proteomes" id="UP000824469"/>
    </source>
</evidence>